<dbReference type="EMBL" id="KQ090044">
    <property type="protein sequence ID" value="KMT17580.1"/>
    <property type="molecule type" value="Genomic_DNA"/>
</dbReference>
<evidence type="ECO:0000313" key="7">
    <source>
        <dbReference type="Proteomes" id="UP000035740"/>
    </source>
</evidence>
<keyword evidence="3 4" id="KW-0808">Transferase</keyword>
<dbReference type="OMA" id="FCELEPD"/>
<dbReference type="AlphaFoldDB" id="A0A0J8CV33"/>
<dbReference type="OrthoDB" id="5835829at2759"/>
<evidence type="ECO:0000256" key="2">
    <source>
        <dbReference type="ARBA" id="ARBA00022676"/>
    </source>
</evidence>
<dbReference type="eggNOG" id="KOG1192">
    <property type="taxonomic scope" value="Eukaryota"/>
</dbReference>
<dbReference type="KEGG" id="bvg:104886928"/>
<dbReference type="CDD" id="cd03784">
    <property type="entry name" value="GT1_Gtf-like"/>
    <property type="match status" value="1"/>
</dbReference>
<dbReference type="Gramene" id="KMT17580">
    <property type="protein sequence ID" value="KMT17580"/>
    <property type="gene ID" value="BVRB_2g036790"/>
</dbReference>
<dbReference type="GO" id="GO:0035251">
    <property type="term" value="F:UDP-glucosyltransferase activity"/>
    <property type="evidence" value="ECO:0007669"/>
    <property type="project" value="TreeGrafter"/>
</dbReference>
<proteinExistence type="inferred from homology"/>
<evidence type="ECO:0000256" key="1">
    <source>
        <dbReference type="ARBA" id="ARBA00009995"/>
    </source>
</evidence>
<dbReference type="FunFam" id="3.40.50.2000:FF:000063">
    <property type="entry name" value="Glycosyltransferase"/>
    <property type="match status" value="1"/>
</dbReference>
<dbReference type="PANTHER" id="PTHR48047">
    <property type="entry name" value="GLYCOSYLTRANSFERASE"/>
    <property type="match status" value="1"/>
</dbReference>
<reference evidence="6 7" key="1">
    <citation type="journal article" date="2014" name="Nature">
        <title>The genome of the recently domesticated crop plant sugar beet (Beta vulgaris).</title>
        <authorList>
            <person name="Dohm J.C."/>
            <person name="Minoche A.E."/>
            <person name="Holtgrawe D."/>
            <person name="Capella-Gutierrez S."/>
            <person name="Zakrzewski F."/>
            <person name="Tafer H."/>
            <person name="Rupp O."/>
            <person name="Sorensen T.R."/>
            <person name="Stracke R."/>
            <person name="Reinhardt R."/>
            <person name="Goesmann A."/>
            <person name="Kraft T."/>
            <person name="Schulz B."/>
            <person name="Stadler P.F."/>
            <person name="Schmidt T."/>
            <person name="Gabaldon T."/>
            <person name="Lehrach H."/>
            <person name="Weisshaar B."/>
            <person name="Himmelbauer H."/>
        </authorList>
    </citation>
    <scope>NUCLEOTIDE SEQUENCE [LARGE SCALE GENOMIC DNA]</scope>
    <source>
        <tissue evidence="6">Taproot</tissue>
    </source>
</reference>
<dbReference type="InterPro" id="IPR035595">
    <property type="entry name" value="UDP_glycos_trans_CS"/>
</dbReference>
<keyword evidence="2 4" id="KW-0328">Glycosyltransferase</keyword>
<dbReference type="SUPFAM" id="SSF53756">
    <property type="entry name" value="UDP-Glycosyltransferase/glycogen phosphorylase"/>
    <property type="match status" value="1"/>
</dbReference>
<gene>
    <name evidence="6" type="ORF">BVRB_2g036790</name>
</gene>
<sequence length="474" mass="53036">MASPQVESHAQLHIFFLPYLAVGKMIPIMHMARLFASRGVKSSVVTTPGNVGSFAGNPEIDVLTIKFPSEEAGLPQGCENAETLTFPDMLPNFFKALDLLQHPFENLVQTHHPNCLVVDELFSWANASANKFRIPCLGFSGISYFSQCIIHNLLRYQPFKGVSSDSETFLVPGLPDEIRLTKSELSPFEKREGPKALMDLVDKIDEAKKGRYGIIINSFYELEPAYADYFGKEMGIKHWHIGPLSRYFASDDNTGRESSIDVSSCIKWLDEKQPESVVYVCFGSFSKKMRAAQLHEIAIALEALGQNFIFVVKEDNDDWVPHGLEERVHGQGLIIRGWAPQNQILNHSSVGGFLTHCGWNSLMEGVSAGLPLMTWPLLAEQFYNEKLITHVLKIGIEVGAKNWIGKEGDYKDVAIIGSQHILKAMKFVMVGEQGRDMRKRAKEFKELTRKAMVEGGSSYSDLNALIDDLKSYNV</sequence>
<evidence type="ECO:0000256" key="4">
    <source>
        <dbReference type="RuleBase" id="RU003718"/>
    </source>
</evidence>
<dbReference type="Proteomes" id="UP000035740">
    <property type="component" value="Chromosome 2"/>
</dbReference>
<evidence type="ECO:0000256" key="5">
    <source>
        <dbReference type="RuleBase" id="RU362057"/>
    </source>
</evidence>
<dbReference type="Pfam" id="PF00201">
    <property type="entry name" value="UDPGT"/>
    <property type="match status" value="1"/>
</dbReference>
<dbReference type="InterPro" id="IPR002213">
    <property type="entry name" value="UDP_glucos_trans"/>
</dbReference>
<dbReference type="PROSITE" id="PS00375">
    <property type="entry name" value="UDPGT"/>
    <property type="match status" value="1"/>
</dbReference>
<name>A0A0J8CV33_BETVV</name>
<protein>
    <recommendedName>
        <fullName evidence="5">Glycosyltransferase</fullName>
        <ecNumber evidence="5">2.4.1.-</ecNumber>
    </recommendedName>
</protein>
<keyword evidence="7" id="KW-1185">Reference proteome</keyword>
<dbReference type="PANTHER" id="PTHR48047:SF45">
    <property type="entry name" value="SCOPOLETIN GLUCOSYLTRANSFERASE-LIKE"/>
    <property type="match status" value="1"/>
</dbReference>
<organism evidence="6 7">
    <name type="scientific">Beta vulgaris subsp. vulgaris</name>
    <name type="common">Beet</name>
    <dbReference type="NCBI Taxonomy" id="3555"/>
    <lineage>
        <taxon>Eukaryota</taxon>
        <taxon>Viridiplantae</taxon>
        <taxon>Streptophyta</taxon>
        <taxon>Embryophyta</taxon>
        <taxon>Tracheophyta</taxon>
        <taxon>Spermatophyta</taxon>
        <taxon>Magnoliopsida</taxon>
        <taxon>eudicotyledons</taxon>
        <taxon>Gunneridae</taxon>
        <taxon>Pentapetalae</taxon>
        <taxon>Caryophyllales</taxon>
        <taxon>Chenopodiaceae</taxon>
        <taxon>Betoideae</taxon>
        <taxon>Beta</taxon>
    </lineage>
</organism>
<dbReference type="EC" id="2.4.1.-" evidence="5"/>
<accession>A0A0J8CV33</accession>
<evidence type="ECO:0000256" key="3">
    <source>
        <dbReference type="ARBA" id="ARBA00022679"/>
    </source>
</evidence>
<dbReference type="Gene3D" id="3.40.50.2000">
    <property type="entry name" value="Glycogen Phosphorylase B"/>
    <property type="match status" value="2"/>
</dbReference>
<comment type="similarity">
    <text evidence="1 4">Belongs to the UDP-glycosyltransferase family.</text>
</comment>
<evidence type="ECO:0000313" key="6">
    <source>
        <dbReference type="EMBL" id="KMT17580.1"/>
    </source>
</evidence>